<dbReference type="PANTHER" id="PTHR22550:SF14">
    <property type="entry name" value="VWFA DOMAIN-CONTAINING PROTEIN"/>
    <property type="match status" value="1"/>
</dbReference>
<evidence type="ECO:0000256" key="3">
    <source>
        <dbReference type="SAM" id="Phobius"/>
    </source>
</evidence>
<dbReference type="PROSITE" id="PS50234">
    <property type="entry name" value="VWFA"/>
    <property type="match status" value="1"/>
</dbReference>
<dbReference type="InterPro" id="IPR036465">
    <property type="entry name" value="vWFA_dom_sf"/>
</dbReference>
<evidence type="ECO:0000313" key="6">
    <source>
        <dbReference type="Proteomes" id="UP000680679"/>
    </source>
</evidence>
<dbReference type="Gene3D" id="1.25.40.10">
    <property type="entry name" value="Tetratricopeptide repeat domain"/>
    <property type="match status" value="1"/>
</dbReference>
<sequence length="650" mass="70018">MLFLRPHWFLALIPLVWLLWRLRRRRTDADSWSALVDPHLLPHLLVGGTEHARRWPLVLLGAGWLILVIALAGPVWRQLPQPVFSLDARSVILLDLSPSLDAADVSPSRLTRARFETLDLLKAMHEGQVGLIAFGPEPFLVSPLSADANTIAAQVPMLATDLIPVPGARRTDRALEMAAGMLERAGGGAGHVILITDGVGNPAGSLESARRLADAGHRLSVLAVGTLEGAPVPRPGGGFEQDDAGALRIARLERDRLRELARAGNGLYLEAGVGEADTQALIAAAPRPETTIEASSLTADRWREEGPWLILLLLPLAALAFRRGWLVPALAAVLLVPPDRALAFDWADLWWSADQQGARELAAGRPDSAAEHFSDPAWRAAASYRAGKFEQALEALAGLTGATPEYNRGNALARLGRLQEAAAAYERVLEQDPDHADARHNLELVRRLLDQSPPRNDQTQNGQSQDERSGDGQDSSSTSESSESESDSDSTDTSPPEASESGTQQADASKSEADESGETESNEPQAANPDRASEPDAGADSSPDQEQVKQPGRKSEAAEPSPEDIAVDDRPADSDSDSSRPVSAEPTEAEADASPDTSSSVPEALDDRSPEEREREQAMEARLRQVPDDPAGLLRQRFLLQHLRREGQLP</sequence>
<dbReference type="InterPro" id="IPR050768">
    <property type="entry name" value="UPF0353/GerABKA_families"/>
</dbReference>
<dbReference type="InterPro" id="IPR019734">
    <property type="entry name" value="TPR_rpt"/>
</dbReference>
<dbReference type="SUPFAM" id="SSF48452">
    <property type="entry name" value="TPR-like"/>
    <property type="match status" value="1"/>
</dbReference>
<dbReference type="Pfam" id="PF00515">
    <property type="entry name" value="TPR_1"/>
    <property type="match status" value="1"/>
</dbReference>
<gene>
    <name evidence="5" type="ORF">Atep_21770</name>
</gene>
<protein>
    <recommendedName>
        <fullName evidence="4">VWFA domain-containing protein</fullName>
    </recommendedName>
</protein>
<keyword evidence="3" id="KW-0472">Membrane</keyword>
<dbReference type="SUPFAM" id="SSF53300">
    <property type="entry name" value="vWA-like"/>
    <property type="match status" value="1"/>
</dbReference>
<dbReference type="PROSITE" id="PS50005">
    <property type="entry name" value="TPR"/>
    <property type="match status" value="1"/>
</dbReference>
<proteinExistence type="predicted"/>
<dbReference type="Proteomes" id="UP000680679">
    <property type="component" value="Chromosome"/>
</dbReference>
<keyword evidence="3" id="KW-0812">Transmembrane</keyword>
<dbReference type="InterPro" id="IPR011990">
    <property type="entry name" value="TPR-like_helical_dom_sf"/>
</dbReference>
<feature type="transmembrane region" description="Helical" evidence="3">
    <location>
        <begin position="6"/>
        <end position="22"/>
    </location>
</feature>
<dbReference type="Gene3D" id="3.40.50.410">
    <property type="entry name" value="von Willebrand factor, type A domain"/>
    <property type="match status" value="1"/>
</dbReference>
<keyword evidence="3" id="KW-1133">Transmembrane helix</keyword>
<dbReference type="PANTHER" id="PTHR22550">
    <property type="entry name" value="SPORE GERMINATION PROTEIN"/>
    <property type="match status" value="1"/>
</dbReference>
<dbReference type="InterPro" id="IPR002035">
    <property type="entry name" value="VWF_A"/>
</dbReference>
<dbReference type="SMART" id="SM00028">
    <property type="entry name" value="TPR"/>
    <property type="match status" value="1"/>
</dbReference>
<dbReference type="Pfam" id="PF13519">
    <property type="entry name" value="VWA_2"/>
    <property type="match status" value="1"/>
</dbReference>
<organism evidence="5 6">
    <name type="scientific">Allochromatium tepidum</name>
    <dbReference type="NCBI Taxonomy" id="553982"/>
    <lineage>
        <taxon>Bacteria</taxon>
        <taxon>Pseudomonadati</taxon>
        <taxon>Pseudomonadota</taxon>
        <taxon>Gammaproteobacteria</taxon>
        <taxon>Chromatiales</taxon>
        <taxon>Chromatiaceae</taxon>
        <taxon>Allochromatium</taxon>
    </lineage>
</organism>
<dbReference type="EMBL" id="AP024563">
    <property type="protein sequence ID" value="BCU07500.1"/>
    <property type="molecule type" value="Genomic_DNA"/>
</dbReference>
<feature type="transmembrane region" description="Helical" evidence="3">
    <location>
        <begin position="57"/>
        <end position="76"/>
    </location>
</feature>
<feature type="compositionally biased region" description="Polar residues" evidence="2">
    <location>
        <begin position="453"/>
        <end position="464"/>
    </location>
</feature>
<feature type="compositionally biased region" description="Basic and acidic residues" evidence="2">
    <location>
        <begin position="605"/>
        <end position="627"/>
    </location>
</feature>
<dbReference type="RefSeq" id="WP_213378598.1">
    <property type="nucleotide sequence ID" value="NZ_AP024563.1"/>
</dbReference>
<evidence type="ECO:0000256" key="1">
    <source>
        <dbReference type="PROSITE-ProRule" id="PRU00339"/>
    </source>
</evidence>
<keyword evidence="6" id="KW-1185">Reference proteome</keyword>
<feature type="repeat" description="TPR" evidence="1">
    <location>
        <begin position="402"/>
        <end position="435"/>
    </location>
</feature>
<name>A0ABN6GC36_9GAMM</name>
<evidence type="ECO:0000313" key="5">
    <source>
        <dbReference type="EMBL" id="BCU07500.1"/>
    </source>
</evidence>
<feature type="region of interest" description="Disordered" evidence="2">
    <location>
        <begin position="447"/>
        <end position="628"/>
    </location>
</feature>
<accession>A0ABN6GC36</accession>
<evidence type="ECO:0000256" key="2">
    <source>
        <dbReference type="SAM" id="MobiDB-lite"/>
    </source>
</evidence>
<evidence type="ECO:0000259" key="4">
    <source>
        <dbReference type="PROSITE" id="PS50234"/>
    </source>
</evidence>
<keyword evidence="1" id="KW-0802">TPR repeat</keyword>
<reference evidence="5 6" key="1">
    <citation type="submission" date="2021-04" db="EMBL/GenBank/DDBJ databases">
        <title>Complete genome sequencing of Allochromatium tepidum strain NZ.</title>
        <authorList>
            <person name="Tsukatani Y."/>
            <person name="Mori H."/>
        </authorList>
    </citation>
    <scope>NUCLEOTIDE SEQUENCE [LARGE SCALE GENOMIC DNA]</scope>
    <source>
        <strain evidence="5 6">NZ</strain>
    </source>
</reference>
<feature type="domain" description="VWFA" evidence="4">
    <location>
        <begin position="89"/>
        <end position="225"/>
    </location>
</feature>
<dbReference type="SMART" id="SM00327">
    <property type="entry name" value="VWA"/>
    <property type="match status" value="1"/>
</dbReference>